<organism evidence="1 2">
    <name type="scientific">Nephila pilipes</name>
    <name type="common">Giant wood spider</name>
    <name type="synonym">Nephila maculata</name>
    <dbReference type="NCBI Taxonomy" id="299642"/>
    <lineage>
        <taxon>Eukaryota</taxon>
        <taxon>Metazoa</taxon>
        <taxon>Ecdysozoa</taxon>
        <taxon>Arthropoda</taxon>
        <taxon>Chelicerata</taxon>
        <taxon>Arachnida</taxon>
        <taxon>Araneae</taxon>
        <taxon>Araneomorphae</taxon>
        <taxon>Entelegynae</taxon>
        <taxon>Araneoidea</taxon>
        <taxon>Nephilidae</taxon>
        <taxon>Nephila</taxon>
    </lineage>
</organism>
<gene>
    <name evidence="1" type="ORF">NPIL_659061</name>
</gene>
<evidence type="ECO:0000313" key="2">
    <source>
        <dbReference type="Proteomes" id="UP000887013"/>
    </source>
</evidence>
<dbReference type="AlphaFoldDB" id="A0A8X6NVM5"/>
<keyword evidence="2" id="KW-1185">Reference proteome</keyword>
<accession>A0A8X6NVM5</accession>
<comment type="caution">
    <text evidence="1">The sequence shown here is derived from an EMBL/GenBank/DDBJ whole genome shotgun (WGS) entry which is preliminary data.</text>
</comment>
<dbReference type="Proteomes" id="UP000887013">
    <property type="component" value="Unassembled WGS sequence"/>
</dbReference>
<reference evidence="1" key="1">
    <citation type="submission" date="2020-08" db="EMBL/GenBank/DDBJ databases">
        <title>Multicomponent nature underlies the extraordinary mechanical properties of spider dragline silk.</title>
        <authorList>
            <person name="Kono N."/>
            <person name="Nakamura H."/>
            <person name="Mori M."/>
            <person name="Yoshida Y."/>
            <person name="Ohtoshi R."/>
            <person name="Malay A.D."/>
            <person name="Moran D.A.P."/>
            <person name="Tomita M."/>
            <person name="Numata K."/>
            <person name="Arakawa K."/>
        </authorList>
    </citation>
    <scope>NUCLEOTIDE SEQUENCE</scope>
</reference>
<dbReference type="EMBL" id="BMAW01109213">
    <property type="protein sequence ID" value="GFT37440.1"/>
    <property type="molecule type" value="Genomic_DNA"/>
</dbReference>
<sequence>MRRGKYCLFSHVAAPLFTHVLRVGVLFSLTGHAGFAGSTEYSKRMPLNADDIPHPRPPQMANYRLDATDFFKGLFLQHLEAQYFIQINSTLWILGGK</sequence>
<protein>
    <submittedName>
        <fullName evidence="1">Uncharacterized protein</fullName>
    </submittedName>
</protein>
<name>A0A8X6NVM5_NEPPI</name>
<evidence type="ECO:0000313" key="1">
    <source>
        <dbReference type="EMBL" id="GFT37440.1"/>
    </source>
</evidence>
<proteinExistence type="predicted"/>